<evidence type="ECO:0000313" key="1">
    <source>
        <dbReference type="EMBL" id="KKN88793.1"/>
    </source>
</evidence>
<accession>A0A0F9XB10</accession>
<dbReference type="EMBL" id="LAZR01000125">
    <property type="protein sequence ID" value="KKN88793.1"/>
    <property type="molecule type" value="Genomic_DNA"/>
</dbReference>
<protein>
    <submittedName>
        <fullName evidence="1">Uncharacterized protein</fullName>
    </submittedName>
</protein>
<organism evidence="1">
    <name type="scientific">marine sediment metagenome</name>
    <dbReference type="NCBI Taxonomy" id="412755"/>
    <lineage>
        <taxon>unclassified sequences</taxon>
        <taxon>metagenomes</taxon>
        <taxon>ecological metagenomes</taxon>
    </lineage>
</organism>
<sequence length="43" mass="5080">MSVIYCHNCDTHIDTDYDVDHEYECEHSDCDHEEDEVCPKSMS</sequence>
<dbReference type="AlphaFoldDB" id="A0A0F9XB10"/>
<name>A0A0F9XB10_9ZZZZ</name>
<comment type="caution">
    <text evidence="1">The sequence shown here is derived from an EMBL/GenBank/DDBJ whole genome shotgun (WGS) entry which is preliminary data.</text>
</comment>
<proteinExistence type="predicted"/>
<reference evidence="1" key="1">
    <citation type="journal article" date="2015" name="Nature">
        <title>Complex archaea that bridge the gap between prokaryotes and eukaryotes.</title>
        <authorList>
            <person name="Spang A."/>
            <person name="Saw J.H."/>
            <person name="Jorgensen S.L."/>
            <person name="Zaremba-Niedzwiedzka K."/>
            <person name="Martijn J."/>
            <person name="Lind A.E."/>
            <person name="van Eijk R."/>
            <person name="Schleper C."/>
            <person name="Guy L."/>
            <person name="Ettema T.J."/>
        </authorList>
    </citation>
    <scope>NUCLEOTIDE SEQUENCE</scope>
</reference>
<gene>
    <name evidence="1" type="ORF">LCGC14_0244000</name>
</gene>